<sequence length="242" mass="28250">MHDGNVKALCHRPLFAEKMSLCPRAPDSPVMGRDPFETKILKLETNCIAIPISENMRWRAHKSKVHQEQNWKRFKSEIIGLDNVSDDSDAAQDQMSHADDMEELEDVSEEASENDLRDLKKQLDHNLASLLLKMQTVLHIPESAVQDVIQHLCEINKLSQPFLHNRVCYEFTRVVEKSLQENFFDELDRFSPRLMDLFRKKKGLTGQLLTELLRQTKGETLIPRCDFDIDRLEKLNRRKKNQ</sequence>
<organism evidence="2 3">
    <name type="scientific">Scophthalmus maximus</name>
    <name type="common">Turbot</name>
    <name type="synonym">Psetta maxima</name>
    <dbReference type="NCBI Taxonomy" id="52904"/>
    <lineage>
        <taxon>Eukaryota</taxon>
        <taxon>Metazoa</taxon>
        <taxon>Chordata</taxon>
        <taxon>Craniata</taxon>
        <taxon>Vertebrata</taxon>
        <taxon>Euteleostomi</taxon>
        <taxon>Actinopterygii</taxon>
        <taxon>Neopterygii</taxon>
        <taxon>Teleostei</taxon>
        <taxon>Neoteleostei</taxon>
        <taxon>Acanthomorphata</taxon>
        <taxon>Carangaria</taxon>
        <taxon>Pleuronectiformes</taxon>
        <taxon>Pleuronectoidei</taxon>
        <taxon>Scophthalmidae</taxon>
        <taxon>Scophthalmus</taxon>
    </lineage>
</organism>
<feature type="compositionally biased region" description="Acidic residues" evidence="1">
    <location>
        <begin position="100"/>
        <end position="113"/>
    </location>
</feature>
<reference evidence="2 3" key="1">
    <citation type="submission" date="2019-06" db="EMBL/GenBank/DDBJ databases">
        <title>Draft genomes of female and male turbot (Scophthalmus maximus).</title>
        <authorList>
            <person name="Xu H."/>
            <person name="Xu X.-W."/>
            <person name="Shao C."/>
            <person name="Chen S."/>
        </authorList>
    </citation>
    <scope>NUCLEOTIDE SEQUENCE [LARGE SCALE GENOMIC DNA]</scope>
    <source>
        <strain evidence="2">Ysfricsl-2016a</strain>
        <tissue evidence="2">Blood</tissue>
    </source>
</reference>
<dbReference type="Proteomes" id="UP000438429">
    <property type="component" value="Unassembled WGS sequence"/>
</dbReference>
<evidence type="ECO:0000256" key="1">
    <source>
        <dbReference type="SAM" id="MobiDB-lite"/>
    </source>
</evidence>
<evidence type="ECO:0000313" key="2">
    <source>
        <dbReference type="EMBL" id="KAF0040435.1"/>
    </source>
</evidence>
<protein>
    <submittedName>
        <fullName evidence="2">Uncharacterized protein</fullName>
    </submittedName>
</protein>
<gene>
    <name evidence="2" type="ORF">F2P81_006333</name>
</gene>
<comment type="caution">
    <text evidence="2">The sequence shown here is derived from an EMBL/GenBank/DDBJ whole genome shotgun (WGS) entry which is preliminary data.</text>
</comment>
<evidence type="ECO:0000313" key="3">
    <source>
        <dbReference type="Proteomes" id="UP000438429"/>
    </source>
</evidence>
<dbReference type="EMBL" id="VEVO01000006">
    <property type="protein sequence ID" value="KAF0040435.1"/>
    <property type="molecule type" value="Genomic_DNA"/>
</dbReference>
<name>A0A6A4T5M8_SCOMX</name>
<dbReference type="AlphaFoldDB" id="A0A6A4T5M8"/>
<proteinExistence type="predicted"/>
<accession>A0A6A4T5M8</accession>
<feature type="region of interest" description="Disordered" evidence="1">
    <location>
        <begin position="86"/>
        <end position="115"/>
    </location>
</feature>